<organism evidence="6 7">
    <name type="scientific">Confluentibacter flavum</name>
    <dbReference type="NCBI Taxonomy" id="1909700"/>
    <lineage>
        <taxon>Bacteria</taxon>
        <taxon>Pseudomonadati</taxon>
        <taxon>Bacteroidota</taxon>
        <taxon>Flavobacteriia</taxon>
        <taxon>Flavobacteriales</taxon>
        <taxon>Flavobacteriaceae</taxon>
        <taxon>Confluentibacter</taxon>
    </lineage>
</organism>
<keyword evidence="1" id="KW-0479">Metal-binding</keyword>
<gene>
    <name evidence="6" type="ORF">CSW08_09125</name>
</gene>
<name>A0A2N3HJT3_9FLAO</name>
<sequence length="107" mass="12074">MDKAKFIVAVKAEIEKLEHTIIMYKNMTNPIAPDNAIGRVSRMDAINNKSVIDAALREAEQRYKKLVLVLEKVNDAGFGICRNCKQPIPEGRLMIRPESVLCVRCAF</sequence>
<keyword evidence="7" id="KW-1185">Reference proteome</keyword>
<dbReference type="OrthoDB" id="1121111at2"/>
<proteinExistence type="predicted"/>
<evidence type="ECO:0000259" key="5">
    <source>
        <dbReference type="Pfam" id="PF01258"/>
    </source>
</evidence>
<dbReference type="EMBL" id="PJEO01000030">
    <property type="protein sequence ID" value="PKQ45240.1"/>
    <property type="molecule type" value="Genomic_DNA"/>
</dbReference>
<keyword evidence="3" id="KW-0862">Zinc</keyword>
<reference evidence="6 7" key="1">
    <citation type="submission" date="2017-12" db="EMBL/GenBank/DDBJ databases">
        <title>Confluentibacter flavum sp. nov., isolated from the saline lake.</title>
        <authorList>
            <person name="Yu L."/>
        </authorList>
    </citation>
    <scope>NUCLEOTIDE SEQUENCE [LARGE SCALE GENOMIC DNA]</scope>
    <source>
        <strain evidence="6 7">3B</strain>
    </source>
</reference>
<evidence type="ECO:0000256" key="4">
    <source>
        <dbReference type="PROSITE-ProRule" id="PRU00510"/>
    </source>
</evidence>
<evidence type="ECO:0000256" key="2">
    <source>
        <dbReference type="ARBA" id="ARBA00022771"/>
    </source>
</evidence>
<feature type="zinc finger region" description="dksA C4-type" evidence="4">
    <location>
        <begin position="81"/>
        <end position="105"/>
    </location>
</feature>
<dbReference type="AlphaFoldDB" id="A0A2N3HJT3"/>
<dbReference type="SUPFAM" id="SSF57716">
    <property type="entry name" value="Glucocorticoid receptor-like (DNA-binding domain)"/>
    <property type="match status" value="1"/>
</dbReference>
<protein>
    <submittedName>
        <fullName evidence="6">TraR/DksA family transcriptional regulator</fullName>
    </submittedName>
</protein>
<evidence type="ECO:0000256" key="3">
    <source>
        <dbReference type="ARBA" id="ARBA00022833"/>
    </source>
</evidence>
<dbReference type="Gene3D" id="1.20.120.910">
    <property type="entry name" value="DksA, coiled-coil domain"/>
    <property type="match status" value="1"/>
</dbReference>
<evidence type="ECO:0000313" key="7">
    <source>
        <dbReference type="Proteomes" id="UP000233435"/>
    </source>
</evidence>
<dbReference type="PROSITE" id="PS51128">
    <property type="entry name" value="ZF_DKSA_2"/>
    <property type="match status" value="1"/>
</dbReference>
<comment type="caution">
    <text evidence="6">The sequence shown here is derived from an EMBL/GenBank/DDBJ whole genome shotgun (WGS) entry which is preliminary data.</text>
</comment>
<evidence type="ECO:0000313" key="6">
    <source>
        <dbReference type="EMBL" id="PKQ45240.1"/>
    </source>
</evidence>
<dbReference type="GO" id="GO:0008270">
    <property type="term" value="F:zinc ion binding"/>
    <property type="evidence" value="ECO:0007669"/>
    <property type="project" value="UniProtKB-KW"/>
</dbReference>
<dbReference type="Proteomes" id="UP000233435">
    <property type="component" value="Unassembled WGS sequence"/>
</dbReference>
<evidence type="ECO:0000256" key="1">
    <source>
        <dbReference type="ARBA" id="ARBA00022723"/>
    </source>
</evidence>
<keyword evidence="2" id="KW-0863">Zinc-finger</keyword>
<feature type="domain" description="Zinc finger DksA/TraR C4-type" evidence="5">
    <location>
        <begin position="78"/>
        <end position="106"/>
    </location>
</feature>
<dbReference type="InterPro" id="IPR000962">
    <property type="entry name" value="Znf_DskA_TraR"/>
</dbReference>
<accession>A0A2N3HJT3</accession>
<dbReference type="Pfam" id="PF01258">
    <property type="entry name" value="zf-dskA_traR"/>
    <property type="match status" value="1"/>
</dbReference>